<dbReference type="GO" id="GO:0005886">
    <property type="term" value="C:plasma membrane"/>
    <property type="evidence" value="ECO:0007669"/>
    <property type="project" value="TreeGrafter"/>
</dbReference>
<dbReference type="PANTHER" id="PTHR30354:SF25">
    <property type="entry name" value="INNER MEMBRANE PERMEASE YGBN"/>
    <property type="match status" value="1"/>
</dbReference>
<dbReference type="PANTHER" id="PTHR30354">
    <property type="entry name" value="GNT FAMILY GLUCONATE TRANSPORTER"/>
    <property type="match status" value="1"/>
</dbReference>
<feature type="transmembrane region" description="Helical" evidence="1">
    <location>
        <begin position="318"/>
        <end position="336"/>
    </location>
</feature>
<reference evidence="2" key="1">
    <citation type="submission" date="2021-01" db="EMBL/GenBank/DDBJ databases">
        <title>Modified the classification status of verrucomicrobia.</title>
        <authorList>
            <person name="Feng X."/>
        </authorList>
    </citation>
    <scope>NUCLEOTIDE SEQUENCE</scope>
    <source>
        <strain evidence="2">KCTC 13126</strain>
    </source>
</reference>
<feature type="transmembrane region" description="Helical" evidence="1">
    <location>
        <begin position="7"/>
        <end position="29"/>
    </location>
</feature>
<keyword evidence="1" id="KW-0472">Membrane</keyword>
<keyword evidence="1" id="KW-1133">Transmembrane helix</keyword>
<organism evidence="2 3">
    <name type="scientific">Pelagicoccus mobilis</name>
    <dbReference type="NCBI Taxonomy" id="415221"/>
    <lineage>
        <taxon>Bacteria</taxon>
        <taxon>Pseudomonadati</taxon>
        <taxon>Verrucomicrobiota</taxon>
        <taxon>Opitutia</taxon>
        <taxon>Puniceicoccales</taxon>
        <taxon>Pelagicoccaceae</taxon>
        <taxon>Pelagicoccus</taxon>
    </lineage>
</organism>
<feature type="transmembrane region" description="Helical" evidence="1">
    <location>
        <begin position="356"/>
        <end position="389"/>
    </location>
</feature>
<feature type="transmembrane region" description="Helical" evidence="1">
    <location>
        <begin position="110"/>
        <end position="140"/>
    </location>
</feature>
<dbReference type="RefSeq" id="WP_200353535.1">
    <property type="nucleotide sequence ID" value="NZ_JAENIL010000001.1"/>
</dbReference>
<feature type="transmembrane region" description="Helical" evidence="1">
    <location>
        <begin position="438"/>
        <end position="462"/>
    </location>
</feature>
<dbReference type="PIRSF" id="PIRSF002746">
    <property type="entry name" value="Gluconate_transporter"/>
    <property type="match status" value="1"/>
</dbReference>
<sequence>MSPLLAYALGIPPLWVAVIAIVLLMSLILWLRLNAFLALLIASIAVGLLSDMPVTEINKSIQNGMGGALGFIATVIGLGSIFGKILEHSGGTEAMARRLLGFFGIERAPWAMVVTGFLISIPVFLDAGLVILIPIIYALTRESGKPILYYGIPLLAGMAVTHSFVPPTPGPIAVSELLGADLGWVILLGVIVGIPTAIISGPMFGSWISKRIKVGVPEYMNEEGDDLKKLKDSELPSFSMVLFLIGLPIVLILASSICGSMVKAGSLEKSAALDFLTFAGHPFTALIIATCLSIYYLGRKRGVSGAELRDLCTKALGPAGLIILITGAGGVFKQMLIDSHAADDLATLLQGSGLPLLLIAYLLAVIVRVIQGSATVAMITASSLLAPLVEEMGIVVSDGQKALWVIAIAAGASILSHVNDSGFWLVNRYFGLTEKQTFQSFTVMTTMISLLGFLFAVLMSFVV</sequence>
<dbReference type="Proteomes" id="UP000617628">
    <property type="component" value="Unassembled WGS sequence"/>
</dbReference>
<evidence type="ECO:0008006" key="4">
    <source>
        <dbReference type="Google" id="ProtNLM"/>
    </source>
</evidence>
<accession>A0A934RPX7</accession>
<keyword evidence="3" id="KW-1185">Reference proteome</keyword>
<dbReference type="InterPro" id="IPR003474">
    <property type="entry name" value="Glcn_transporter"/>
</dbReference>
<dbReference type="AlphaFoldDB" id="A0A934RPX7"/>
<evidence type="ECO:0000313" key="2">
    <source>
        <dbReference type="EMBL" id="MBK1875320.1"/>
    </source>
</evidence>
<feature type="transmembrane region" description="Helical" evidence="1">
    <location>
        <begin position="275"/>
        <end position="297"/>
    </location>
</feature>
<dbReference type="NCBIfam" id="TIGR00791">
    <property type="entry name" value="gntP"/>
    <property type="match status" value="1"/>
</dbReference>
<dbReference type="GO" id="GO:0015128">
    <property type="term" value="F:gluconate transmembrane transporter activity"/>
    <property type="evidence" value="ECO:0007669"/>
    <property type="project" value="InterPro"/>
</dbReference>
<evidence type="ECO:0000313" key="3">
    <source>
        <dbReference type="Proteomes" id="UP000617628"/>
    </source>
</evidence>
<feature type="transmembrane region" description="Helical" evidence="1">
    <location>
        <begin position="401"/>
        <end position="418"/>
    </location>
</feature>
<gene>
    <name evidence="2" type="ORF">JIN87_00500</name>
</gene>
<feature type="transmembrane region" description="Helical" evidence="1">
    <location>
        <begin position="147"/>
        <end position="165"/>
    </location>
</feature>
<comment type="caution">
    <text evidence="2">The sequence shown here is derived from an EMBL/GenBank/DDBJ whole genome shotgun (WGS) entry which is preliminary data.</text>
</comment>
<feature type="transmembrane region" description="Helical" evidence="1">
    <location>
        <begin position="35"/>
        <end position="54"/>
    </location>
</feature>
<name>A0A934RPX7_9BACT</name>
<feature type="transmembrane region" description="Helical" evidence="1">
    <location>
        <begin position="66"/>
        <end position="86"/>
    </location>
</feature>
<protein>
    <recommendedName>
        <fullName evidence="4">Gluconate transporter</fullName>
    </recommendedName>
</protein>
<proteinExistence type="predicted"/>
<feature type="transmembrane region" description="Helical" evidence="1">
    <location>
        <begin position="238"/>
        <end position="263"/>
    </location>
</feature>
<feature type="transmembrane region" description="Helical" evidence="1">
    <location>
        <begin position="185"/>
        <end position="204"/>
    </location>
</feature>
<keyword evidence="1" id="KW-0812">Transmembrane</keyword>
<dbReference type="Pfam" id="PF02447">
    <property type="entry name" value="GntP_permease"/>
    <property type="match status" value="1"/>
</dbReference>
<evidence type="ECO:0000256" key="1">
    <source>
        <dbReference type="SAM" id="Phobius"/>
    </source>
</evidence>
<dbReference type="EMBL" id="JAENIL010000001">
    <property type="protein sequence ID" value="MBK1875320.1"/>
    <property type="molecule type" value="Genomic_DNA"/>
</dbReference>